<proteinExistence type="predicted"/>
<evidence type="ECO:0000313" key="1">
    <source>
        <dbReference type="Ensembl" id="ENSUPAP00010001680.1"/>
    </source>
</evidence>
<organism evidence="1 2">
    <name type="scientific">Urocitellus parryii</name>
    <name type="common">Arctic ground squirrel</name>
    <name type="synonym">Spermophilus parryii</name>
    <dbReference type="NCBI Taxonomy" id="9999"/>
    <lineage>
        <taxon>Eukaryota</taxon>
        <taxon>Metazoa</taxon>
        <taxon>Chordata</taxon>
        <taxon>Craniata</taxon>
        <taxon>Vertebrata</taxon>
        <taxon>Euteleostomi</taxon>
        <taxon>Mammalia</taxon>
        <taxon>Eutheria</taxon>
        <taxon>Euarchontoglires</taxon>
        <taxon>Glires</taxon>
        <taxon>Rodentia</taxon>
        <taxon>Sciuromorpha</taxon>
        <taxon>Sciuridae</taxon>
        <taxon>Xerinae</taxon>
        <taxon>Marmotini</taxon>
        <taxon>Urocitellus</taxon>
    </lineage>
</organism>
<name>A0A8D2GJ66_UROPR</name>
<keyword evidence="2" id="KW-1185">Reference proteome</keyword>
<dbReference type="Ensembl" id="ENSUPAT00010001956.1">
    <property type="protein sequence ID" value="ENSUPAP00010001680.1"/>
    <property type="gene ID" value="ENSUPAG00010001433.1"/>
</dbReference>
<dbReference type="AlphaFoldDB" id="A0A8D2GJ66"/>
<reference evidence="1" key="2">
    <citation type="submission" date="2025-09" db="UniProtKB">
        <authorList>
            <consortium name="Ensembl"/>
        </authorList>
    </citation>
    <scope>IDENTIFICATION</scope>
</reference>
<accession>A0A8D2GJ66</accession>
<protein>
    <submittedName>
        <fullName evidence="1">Uncharacterized protein</fullName>
    </submittedName>
</protein>
<sequence>HQVVMPLSTEVWQVSPLSPWLPGWPPSACLSSLPSCSGQRAQDGFLKGLASCNGVFGRCQKVPAVDTYRYDASPLALQHLRVTLQKLSRTGRQAGPCPARPALCRALLST</sequence>
<evidence type="ECO:0000313" key="2">
    <source>
        <dbReference type="Proteomes" id="UP000694417"/>
    </source>
</evidence>
<dbReference type="GeneTree" id="ENSGT00960000188704"/>
<reference evidence="1" key="1">
    <citation type="submission" date="2025-08" db="UniProtKB">
        <authorList>
            <consortium name="Ensembl"/>
        </authorList>
    </citation>
    <scope>IDENTIFICATION</scope>
</reference>
<dbReference type="Proteomes" id="UP000694417">
    <property type="component" value="Unplaced"/>
</dbReference>